<accession>A0A7X2P869</accession>
<evidence type="ECO:0000256" key="2">
    <source>
        <dbReference type="ARBA" id="ARBA00022741"/>
    </source>
</evidence>
<dbReference type="InterPro" id="IPR003439">
    <property type="entry name" value="ABC_transporter-like_ATP-bd"/>
</dbReference>
<dbReference type="Gene3D" id="3.40.50.300">
    <property type="entry name" value="P-loop containing nucleotide triphosphate hydrolases"/>
    <property type="match status" value="1"/>
</dbReference>
<protein>
    <submittedName>
        <fullName evidence="5">ATP-binding cassette domain-containing protein</fullName>
    </submittedName>
</protein>
<dbReference type="PANTHER" id="PTHR42781:SF4">
    <property type="entry name" value="SPERMIDINE_PUTRESCINE IMPORT ATP-BINDING PROTEIN POTA"/>
    <property type="match status" value="1"/>
</dbReference>
<feature type="domain" description="ABC transporter" evidence="4">
    <location>
        <begin position="2"/>
        <end position="232"/>
    </location>
</feature>
<dbReference type="SUPFAM" id="SSF52540">
    <property type="entry name" value="P-loop containing nucleoside triphosphate hydrolases"/>
    <property type="match status" value="1"/>
</dbReference>
<keyword evidence="6" id="KW-1185">Reference proteome</keyword>
<evidence type="ECO:0000313" key="6">
    <source>
        <dbReference type="Proteomes" id="UP000466864"/>
    </source>
</evidence>
<reference evidence="5 6" key="1">
    <citation type="submission" date="2019-08" db="EMBL/GenBank/DDBJ databases">
        <title>In-depth cultivation of the pig gut microbiome towards novel bacterial diversity and tailored functional studies.</title>
        <authorList>
            <person name="Wylensek D."/>
            <person name="Hitch T.C.A."/>
            <person name="Clavel T."/>
        </authorList>
    </citation>
    <scope>NUCLEOTIDE SEQUENCE [LARGE SCALE GENOMIC DNA]</scope>
    <source>
        <strain evidence="5 6">Oil+RF-744-WCA-WT-13</strain>
    </source>
</reference>
<dbReference type="PROSITE" id="PS00211">
    <property type="entry name" value="ABC_TRANSPORTER_1"/>
    <property type="match status" value="1"/>
</dbReference>
<dbReference type="GO" id="GO:0016887">
    <property type="term" value="F:ATP hydrolysis activity"/>
    <property type="evidence" value="ECO:0007669"/>
    <property type="project" value="InterPro"/>
</dbReference>
<dbReference type="Proteomes" id="UP000466864">
    <property type="component" value="Unassembled WGS sequence"/>
</dbReference>
<evidence type="ECO:0000259" key="4">
    <source>
        <dbReference type="PROSITE" id="PS50893"/>
    </source>
</evidence>
<comment type="caution">
    <text evidence="5">The sequence shown here is derived from an EMBL/GenBank/DDBJ whole genome shotgun (WGS) entry which is preliminary data.</text>
</comment>
<keyword evidence="3 5" id="KW-0067">ATP-binding</keyword>
<keyword evidence="2" id="KW-0547">Nucleotide-binding</keyword>
<dbReference type="GO" id="GO:0005524">
    <property type="term" value="F:ATP binding"/>
    <property type="evidence" value="ECO:0007669"/>
    <property type="project" value="UniProtKB-KW"/>
</dbReference>
<dbReference type="AlphaFoldDB" id="A0A7X2P869"/>
<proteinExistence type="predicted"/>
<dbReference type="InterPro" id="IPR027417">
    <property type="entry name" value="P-loop_NTPase"/>
</dbReference>
<dbReference type="InterPro" id="IPR050093">
    <property type="entry name" value="ABC_SmlMolc_Importer"/>
</dbReference>
<dbReference type="InterPro" id="IPR017871">
    <property type="entry name" value="ABC_transporter-like_CS"/>
</dbReference>
<evidence type="ECO:0000256" key="3">
    <source>
        <dbReference type="ARBA" id="ARBA00022840"/>
    </source>
</evidence>
<dbReference type="SMART" id="SM00382">
    <property type="entry name" value="AAA"/>
    <property type="match status" value="1"/>
</dbReference>
<evidence type="ECO:0000256" key="1">
    <source>
        <dbReference type="ARBA" id="ARBA00022448"/>
    </source>
</evidence>
<dbReference type="RefSeq" id="WP_154457297.1">
    <property type="nucleotide sequence ID" value="NZ_VUMV01000002.1"/>
</dbReference>
<dbReference type="PANTHER" id="PTHR42781">
    <property type="entry name" value="SPERMIDINE/PUTRESCINE IMPORT ATP-BINDING PROTEIN POTA"/>
    <property type="match status" value="1"/>
</dbReference>
<keyword evidence="1" id="KW-0813">Transport</keyword>
<dbReference type="Pfam" id="PF00005">
    <property type="entry name" value="ABC_tran"/>
    <property type="match status" value="1"/>
</dbReference>
<dbReference type="EMBL" id="VUMV01000002">
    <property type="protein sequence ID" value="MST81493.1"/>
    <property type="molecule type" value="Genomic_DNA"/>
</dbReference>
<sequence length="361" mass="41539">MNLEVDISKKLRDFDLRVSFSEGRKRIGILGASGCGKSMTLKSIAGIETPDAGRICADGRVLYDSARKINQKPQKRNIGYLFQNYALFPAMTVAENIAAGLSGTREEKRRRVREMTGRFHLEGLEDHYPSRLSGGQQQRAALARLMACRPEIILLDEPFSAMDAYLRDQLQEQLSEMLEGYGGTVVLVSHNRDEIYRFCDDVLIMEQGQVIRAGEKKAVFAEPRIRQAAVLTGCKNFCSLERRDAHHAFLKDWGIELFTEREIPEETTCIGYRAHWFIPVWAGEHPEYEGKIPPNSFRVQERRRVKLPFEMNFYLVPQGKRQPENPAYISWFAQENIQKFLEKKGMPDFLQLDEKQILFLK</sequence>
<organism evidence="5 6">
    <name type="scientific">Bilifractor porci</name>
    <dbReference type="NCBI Taxonomy" id="2606636"/>
    <lineage>
        <taxon>Bacteria</taxon>
        <taxon>Bacillati</taxon>
        <taxon>Bacillota</taxon>
        <taxon>Clostridia</taxon>
        <taxon>Lachnospirales</taxon>
        <taxon>Lachnospiraceae</taxon>
        <taxon>Bilifractor</taxon>
    </lineage>
</organism>
<gene>
    <name evidence="5" type="ORF">FYJ60_04095</name>
</gene>
<dbReference type="InterPro" id="IPR003593">
    <property type="entry name" value="AAA+_ATPase"/>
</dbReference>
<name>A0A7X2P869_9FIRM</name>
<dbReference type="PROSITE" id="PS50893">
    <property type="entry name" value="ABC_TRANSPORTER_2"/>
    <property type="match status" value="1"/>
</dbReference>
<evidence type="ECO:0000313" key="5">
    <source>
        <dbReference type="EMBL" id="MST81493.1"/>
    </source>
</evidence>